<sequence length="99" mass="10707">MMATPPACPNVLVTRGSDLGCPQHWNRAEDQPAPPAWMERSRRKSSRVPDLTASMEPTELSTTPLLAAQVGGGWPPPLTRQRPTMKSRSSSSPNGIVCN</sequence>
<accession>A0A7S1NWS2</accession>
<dbReference type="EMBL" id="HBGA01149792">
    <property type="protein sequence ID" value="CAD9043275.1"/>
    <property type="molecule type" value="Transcribed_RNA"/>
</dbReference>
<evidence type="ECO:0000313" key="2">
    <source>
        <dbReference type="EMBL" id="CAD9043275.1"/>
    </source>
</evidence>
<reference evidence="2" key="1">
    <citation type="submission" date="2021-01" db="EMBL/GenBank/DDBJ databases">
        <authorList>
            <person name="Corre E."/>
            <person name="Pelletier E."/>
            <person name="Niang G."/>
            <person name="Scheremetjew M."/>
            <person name="Finn R."/>
            <person name="Kale V."/>
            <person name="Holt S."/>
            <person name="Cochrane G."/>
            <person name="Meng A."/>
            <person name="Brown T."/>
            <person name="Cohen L."/>
        </authorList>
    </citation>
    <scope>NUCLEOTIDE SEQUENCE</scope>
    <source>
        <strain evidence="2">NIES-381</strain>
    </source>
</reference>
<name>A0A7S1NWS2_9EUGL</name>
<feature type="compositionally biased region" description="Polar residues" evidence="1">
    <location>
        <begin position="81"/>
        <end position="99"/>
    </location>
</feature>
<proteinExistence type="predicted"/>
<gene>
    <name evidence="2" type="ORF">EGYM00392_LOCUS54458</name>
</gene>
<dbReference type="AlphaFoldDB" id="A0A7S1NWS2"/>
<feature type="region of interest" description="Disordered" evidence="1">
    <location>
        <begin position="22"/>
        <end position="99"/>
    </location>
</feature>
<protein>
    <submittedName>
        <fullName evidence="2">Uncharacterized protein</fullName>
    </submittedName>
</protein>
<organism evidence="2">
    <name type="scientific">Eutreptiella gymnastica</name>
    <dbReference type="NCBI Taxonomy" id="73025"/>
    <lineage>
        <taxon>Eukaryota</taxon>
        <taxon>Discoba</taxon>
        <taxon>Euglenozoa</taxon>
        <taxon>Euglenida</taxon>
        <taxon>Spirocuta</taxon>
        <taxon>Euglenophyceae</taxon>
        <taxon>Eutreptiales</taxon>
        <taxon>Eutreptiaceae</taxon>
        <taxon>Eutreptiella</taxon>
    </lineage>
</organism>
<evidence type="ECO:0000256" key="1">
    <source>
        <dbReference type="SAM" id="MobiDB-lite"/>
    </source>
</evidence>